<evidence type="ECO:0000313" key="10">
    <source>
        <dbReference type="Proteomes" id="UP000326202"/>
    </source>
</evidence>
<evidence type="ECO:0000256" key="2">
    <source>
        <dbReference type="ARBA" id="ARBA00013079"/>
    </source>
</evidence>
<dbReference type="NCBIfam" id="TIGR01323">
    <property type="entry name" value="nitrile_alph"/>
    <property type="match status" value="1"/>
</dbReference>
<organism evidence="9 10">
    <name type="scientific">Hypericibacter terrae</name>
    <dbReference type="NCBI Taxonomy" id="2602015"/>
    <lineage>
        <taxon>Bacteria</taxon>
        <taxon>Pseudomonadati</taxon>
        <taxon>Pseudomonadota</taxon>
        <taxon>Alphaproteobacteria</taxon>
        <taxon>Rhodospirillales</taxon>
        <taxon>Dongiaceae</taxon>
        <taxon>Hypericibacter</taxon>
    </lineage>
</organism>
<keyword evidence="10" id="KW-1185">Reference proteome</keyword>
<protein>
    <recommendedName>
        <fullName evidence="2">nitrile hydratase</fullName>
        <ecNumber evidence="2">4.2.1.84</ecNumber>
    </recommendedName>
</protein>
<evidence type="ECO:0000256" key="4">
    <source>
        <dbReference type="ARBA" id="ARBA00023239"/>
    </source>
</evidence>
<comment type="catalytic activity">
    <reaction evidence="5">
        <text>an aliphatic primary amide = an aliphatic nitrile + H2O</text>
        <dbReference type="Rhea" id="RHEA:12673"/>
        <dbReference type="ChEBI" id="CHEBI:15377"/>
        <dbReference type="ChEBI" id="CHEBI:65285"/>
        <dbReference type="ChEBI" id="CHEBI:80291"/>
        <dbReference type="EC" id="4.2.1.84"/>
    </reaction>
</comment>
<evidence type="ECO:0000259" key="8">
    <source>
        <dbReference type="Pfam" id="PF02979"/>
    </source>
</evidence>
<dbReference type="Gene3D" id="3.90.330.10">
    <property type="entry name" value="Nitrile hydratase alpha /Thiocyanate hydrolase gamma"/>
    <property type="match status" value="1"/>
</dbReference>
<comment type="similarity">
    <text evidence="1">Belongs to the nitrile hydratase subunit alpha family.</text>
</comment>
<feature type="region of interest" description="Disordered" evidence="7">
    <location>
        <begin position="1"/>
        <end position="35"/>
    </location>
</feature>
<feature type="binding site" evidence="6">
    <location>
        <position position="129"/>
    </location>
    <ligand>
        <name>Fe(3+)</name>
        <dbReference type="ChEBI" id="CHEBI:29034"/>
    </ligand>
</feature>
<evidence type="ECO:0000313" key="9">
    <source>
        <dbReference type="EMBL" id="QEX19757.1"/>
    </source>
</evidence>
<dbReference type="GO" id="GO:0018822">
    <property type="term" value="F:nitrile hydratase activity"/>
    <property type="evidence" value="ECO:0007669"/>
    <property type="project" value="UniProtKB-EC"/>
</dbReference>
<dbReference type="InterPro" id="IPR036648">
    <property type="entry name" value="CN_Hdrase_a/SCN_Hdrase_g_sf"/>
</dbReference>
<gene>
    <name evidence="9" type="primary">nthA</name>
    <name evidence="9" type="ORF">FRZ44_50720</name>
</gene>
<dbReference type="GO" id="GO:0046914">
    <property type="term" value="F:transition metal ion binding"/>
    <property type="evidence" value="ECO:0007669"/>
    <property type="project" value="InterPro"/>
</dbReference>
<dbReference type="RefSeq" id="WP_151179791.1">
    <property type="nucleotide sequence ID" value="NZ_CP042906.1"/>
</dbReference>
<dbReference type="PIRSF" id="PIRSF001426">
    <property type="entry name" value="NHase_alpha"/>
    <property type="match status" value="1"/>
</dbReference>
<evidence type="ECO:0000256" key="5">
    <source>
        <dbReference type="ARBA" id="ARBA00044877"/>
    </source>
</evidence>
<dbReference type="EMBL" id="CP042906">
    <property type="protein sequence ID" value="QEX19757.1"/>
    <property type="molecule type" value="Genomic_DNA"/>
</dbReference>
<sequence length="221" mass="24434">MTQSHPHDHDHDHHDGEGGAPHRHPTQSDDPPPTGYYQVMAVALRELLVEKGVLGADEIRAQIERMDMRGPHLGARVVAKAWTDPAYKARLLADGPKACAELGIELDGMRLTVVEDKPTLHNVIVCTLCSCYPRALLGLPPAWYKNADYRKRAVREPRAVLKEFGTELPASMEVRVHDSTAELRYIVLPLRPAGTEGWSEETLTGLVTRDAMIGVTLPKTV</sequence>
<evidence type="ECO:0000256" key="7">
    <source>
        <dbReference type="SAM" id="MobiDB-lite"/>
    </source>
</evidence>
<dbReference type="SUPFAM" id="SSF56209">
    <property type="entry name" value="Nitrile hydratase alpha chain"/>
    <property type="match status" value="1"/>
</dbReference>
<dbReference type="AlphaFoldDB" id="A0A5J6MRK8"/>
<dbReference type="KEGG" id="htq:FRZ44_50720"/>
<feature type="compositionally biased region" description="Basic and acidic residues" evidence="7">
    <location>
        <begin position="1"/>
        <end position="17"/>
    </location>
</feature>
<keyword evidence="4" id="KW-0456">Lyase</keyword>
<dbReference type="InterPro" id="IPR023900">
    <property type="entry name" value="CN_Hdrtase_asu/SCN_Hdrlase_gsu"/>
</dbReference>
<name>A0A5J6MRK8_9PROT</name>
<reference evidence="9 10" key="1">
    <citation type="submission" date="2019-08" db="EMBL/GenBank/DDBJ databases">
        <title>Hyperibacter terrae gen. nov., sp. nov. and Hyperibacter viscosus sp. nov., two new members in the family Rhodospirillaceae isolated from the rhizosphere of Hypericum perforatum.</title>
        <authorList>
            <person name="Noviana Z."/>
        </authorList>
    </citation>
    <scope>NUCLEOTIDE SEQUENCE [LARGE SCALE GENOMIC DNA]</scope>
    <source>
        <strain evidence="9 10">R5913</strain>
    </source>
</reference>
<evidence type="ECO:0000256" key="3">
    <source>
        <dbReference type="ARBA" id="ARBA00022723"/>
    </source>
</evidence>
<accession>A0A5J6MRK8</accession>
<dbReference type="OrthoDB" id="528553at2"/>
<feature type="binding site" evidence="6">
    <location>
        <position position="126"/>
    </location>
    <ligand>
        <name>Fe(3+)</name>
        <dbReference type="ChEBI" id="CHEBI:29034"/>
    </ligand>
</feature>
<dbReference type="InterPro" id="IPR004232">
    <property type="entry name" value="CN_Hdrtase_a/SCN_Hdrlase_g"/>
</dbReference>
<keyword evidence="3 6" id="KW-0479">Metal-binding</keyword>
<keyword evidence="6" id="KW-0408">Iron</keyword>
<dbReference type="Pfam" id="PF02979">
    <property type="entry name" value="NHase_alpha"/>
    <property type="match status" value="1"/>
</dbReference>
<dbReference type="EC" id="4.2.1.84" evidence="2"/>
<feature type="domain" description="Nitrile hydratase alpha/Thiocyanate hydrolase gamma" evidence="8">
    <location>
        <begin position="38"/>
        <end position="216"/>
    </location>
</feature>
<evidence type="ECO:0000256" key="1">
    <source>
        <dbReference type="ARBA" id="ARBA00009363"/>
    </source>
</evidence>
<dbReference type="InterPro" id="IPR018141">
    <property type="entry name" value="Nitrile_hydratase_asu"/>
</dbReference>
<dbReference type="Proteomes" id="UP000326202">
    <property type="component" value="Chromosome"/>
</dbReference>
<evidence type="ECO:0000256" key="6">
    <source>
        <dbReference type="PIRSR" id="PIRSR001426-1"/>
    </source>
</evidence>
<feature type="binding site" evidence="6">
    <location>
        <position position="130"/>
    </location>
    <ligand>
        <name>Fe(3+)</name>
        <dbReference type="ChEBI" id="CHEBI:29034"/>
    </ligand>
</feature>
<proteinExistence type="inferred from homology"/>
<feature type="binding site" evidence="6">
    <location>
        <position position="131"/>
    </location>
    <ligand>
        <name>Fe(3+)</name>
        <dbReference type="ChEBI" id="CHEBI:29034"/>
    </ligand>
</feature>